<dbReference type="EMBL" id="SJPN01000008">
    <property type="protein sequence ID" value="TWT93914.1"/>
    <property type="molecule type" value="Genomic_DNA"/>
</dbReference>
<dbReference type="SUPFAM" id="SSF49899">
    <property type="entry name" value="Concanavalin A-like lectins/glucanases"/>
    <property type="match status" value="1"/>
</dbReference>
<keyword evidence="4" id="KW-1185">Reference proteome</keyword>
<evidence type="ECO:0000313" key="3">
    <source>
        <dbReference type="EMBL" id="TWT93914.1"/>
    </source>
</evidence>
<gene>
    <name evidence="3" type="ORF">Pla52n_57420</name>
</gene>
<keyword evidence="1" id="KW-0732">Signal</keyword>
<comment type="caution">
    <text evidence="3">The sequence shown here is derived from an EMBL/GenBank/DDBJ whole genome shotgun (WGS) entry which is preliminary data.</text>
</comment>
<name>A0A5C6A228_9BACT</name>
<dbReference type="Pfam" id="PF06439">
    <property type="entry name" value="3keto-disac_hyd"/>
    <property type="match status" value="1"/>
</dbReference>
<feature type="signal peptide" evidence="1">
    <location>
        <begin position="1"/>
        <end position="30"/>
    </location>
</feature>
<feature type="chain" id="PRO_5023035313" description="3-keto-alpha-glucoside-1,2-lyase/3-keto-2-hydroxy-glucal hydratase domain-containing protein" evidence="1">
    <location>
        <begin position="31"/>
        <end position="252"/>
    </location>
</feature>
<reference evidence="3 4" key="1">
    <citation type="submission" date="2019-02" db="EMBL/GenBank/DDBJ databases">
        <title>Deep-cultivation of Planctomycetes and their phenomic and genomic characterization uncovers novel biology.</title>
        <authorList>
            <person name="Wiegand S."/>
            <person name="Jogler M."/>
            <person name="Boedeker C."/>
            <person name="Pinto D."/>
            <person name="Vollmers J."/>
            <person name="Rivas-Marin E."/>
            <person name="Kohn T."/>
            <person name="Peeters S.H."/>
            <person name="Heuer A."/>
            <person name="Rast P."/>
            <person name="Oberbeckmann S."/>
            <person name="Bunk B."/>
            <person name="Jeske O."/>
            <person name="Meyerdierks A."/>
            <person name="Storesund J.E."/>
            <person name="Kallscheuer N."/>
            <person name="Luecker S."/>
            <person name="Lage O.M."/>
            <person name="Pohl T."/>
            <person name="Merkel B.J."/>
            <person name="Hornburger P."/>
            <person name="Mueller R.-W."/>
            <person name="Bruemmer F."/>
            <person name="Labrenz M."/>
            <person name="Spormann A.M."/>
            <person name="Op Den Camp H."/>
            <person name="Overmann J."/>
            <person name="Amann R."/>
            <person name="Jetten M.S.M."/>
            <person name="Mascher T."/>
            <person name="Medema M.H."/>
            <person name="Devos D.P."/>
            <person name="Kaster A.-K."/>
            <person name="Ovreas L."/>
            <person name="Rohde M."/>
            <person name="Galperin M.Y."/>
            <person name="Jogler C."/>
        </authorList>
    </citation>
    <scope>NUCLEOTIDE SEQUENCE [LARGE SCALE GENOMIC DNA]</scope>
    <source>
        <strain evidence="3 4">Pla52n</strain>
    </source>
</reference>
<dbReference type="InterPro" id="IPR010496">
    <property type="entry name" value="AL/BT2_dom"/>
</dbReference>
<accession>A0A5C6A228</accession>
<dbReference type="Proteomes" id="UP000320176">
    <property type="component" value="Unassembled WGS sequence"/>
</dbReference>
<dbReference type="RefSeq" id="WP_197454989.1">
    <property type="nucleotide sequence ID" value="NZ_CP151726.1"/>
</dbReference>
<dbReference type="GO" id="GO:0016787">
    <property type="term" value="F:hydrolase activity"/>
    <property type="evidence" value="ECO:0007669"/>
    <property type="project" value="InterPro"/>
</dbReference>
<evidence type="ECO:0000259" key="2">
    <source>
        <dbReference type="Pfam" id="PF06439"/>
    </source>
</evidence>
<protein>
    <recommendedName>
        <fullName evidence="2">3-keto-alpha-glucoside-1,2-lyase/3-keto-2-hydroxy-glucal hydratase domain-containing protein</fullName>
    </recommendedName>
</protein>
<organism evidence="3 4">
    <name type="scientific">Stieleria varia</name>
    <dbReference type="NCBI Taxonomy" id="2528005"/>
    <lineage>
        <taxon>Bacteria</taxon>
        <taxon>Pseudomonadati</taxon>
        <taxon>Planctomycetota</taxon>
        <taxon>Planctomycetia</taxon>
        <taxon>Pirellulales</taxon>
        <taxon>Pirellulaceae</taxon>
        <taxon>Stieleria</taxon>
    </lineage>
</organism>
<proteinExistence type="predicted"/>
<sequence precursor="true">MKSMKSWNRTACVGVLATCLFALPSATINAADAAPPSGGKLLLSDSFDREEADPAMEQIGNDWGTNSKSRAKGNKQVDLVDGAMHITRHPVADHGVSVTHEVSFRDATIQLRFKLGEKDDLGINIADMNEKSVHAGHICVARVRLTGLEMTDLKTGPMNLQNREARLNNSLTAAQKALIKSKTKNVKLNLTPDQWHDLQVQIKDDTMRVSVDGEPVGEFQSPGIGHETKSRLRLAVNKSAWVDDVKVWDSAE</sequence>
<dbReference type="InterPro" id="IPR013320">
    <property type="entry name" value="ConA-like_dom_sf"/>
</dbReference>
<evidence type="ECO:0000313" key="4">
    <source>
        <dbReference type="Proteomes" id="UP000320176"/>
    </source>
</evidence>
<evidence type="ECO:0000256" key="1">
    <source>
        <dbReference type="SAM" id="SignalP"/>
    </source>
</evidence>
<dbReference type="Gene3D" id="2.60.120.560">
    <property type="entry name" value="Exo-inulinase, domain 1"/>
    <property type="match status" value="1"/>
</dbReference>
<feature type="domain" description="3-keto-alpha-glucoside-1,2-lyase/3-keto-2-hydroxy-glucal hydratase" evidence="2">
    <location>
        <begin position="63"/>
        <end position="231"/>
    </location>
</feature>
<dbReference type="AlphaFoldDB" id="A0A5C6A228"/>